<dbReference type="GO" id="GO:0003743">
    <property type="term" value="F:translation initiation factor activity"/>
    <property type="evidence" value="ECO:0007669"/>
    <property type="project" value="InterPro"/>
</dbReference>
<dbReference type="PANTHER" id="PTHR13937">
    <property type="entry name" value="EUKARYOTIC TRANSLATION INITATION FACTOR 3, SUBUNIT 8 EIF3S8 -RELATED"/>
    <property type="match status" value="1"/>
</dbReference>
<dbReference type="PROSITE" id="PS50250">
    <property type="entry name" value="PCI"/>
    <property type="match status" value="1"/>
</dbReference>
<dbReference type="InterPro" id="IPR036390">
    <property type="entry name" value="WH_DNA-bd_sf"/>
</dbReference>
<sequence length="194" mass="21779">MLKAKIMEEALRTSLFTYSRSYHSLSLDQLAKMFDLTDAQTHIIISKMIITEELHASLYQHSQCTVFHEVEHTRLQALAFHLSEKLSVLAESNERALETKIGGVGLDLFSNRRRDGQYYAGGRWQDNMPFSQGRQGSIGTRSGYSGGQTRGGYSSGYNNTRYQDSSYAGTGRSYHNNFARGGQMVSLNRGVQAF</sequence>
<reference evidence="3" key="2">
    <citation type="submission" date="2022-03" db="EMBL/GenBank/DDBJ databases">
        <title>Draft title - Genomic analysis of global carrot germplasm unveils the trajectory of domestication and the origin of high carotenoid orange carrot.</title>
        <authorList>
            <person name="Iorizzo M."/>
            <person name="Ellison S."/>
            <person name="Senalik D."/>
            <person name="Macko-Podgorni A."/>
            <person name="Grzebelus D."/>
            <person name="Bostan H."/>
            <person name="Rolling W."/>
            <person name="Curaba J."/>
            <person name="Simon P."/>
        </authorList>
    </citation>
    <scope>NUCLEOTIDE SEQUENCE</scope>
    <source>
        <tissue evidence="3">Leaf</tissue>
    </source>
</reference>
<evidence type="ECO:0000259" key="2">
    <source>
        <dbReference type="PROSITE" id="PS50250"/>
    </source>
</evidence>
<feature type="region of interest" description="Disordered" evidence="1">
    <location>
        <begin position="127"/>
        <end position="158"/>
    </location>
</feature>
<dbReference type="SMART" id="SM00088">
    <property type="entry name" value="PINT"/>
    <property type="match status" value="1"/>
</dbReference>
<dbReference type="GO" id="GO:0005852">
    <property type="term" value="C:eukaryotic translation initiation factor 3 complex"/>
    <property type="evidence" value="ECO:0007669"/>
    <property type="project" value="InterPro"/>
</dbReference>
<feature type="domain" description="PCI" evidence="2">
    <location>
        <begin position="1"/>
        <end position="72"/>
    </location>
</feature>
<evidence type="ECO:0000256" key="1">
    <source>
        <dbReference type="SAM" id="MobiDB-lite"/>
    </source>
</evidence>
<protein>
    <recommendedName>
        <fullName evidence="2">PCI domain-containing protein</fullName>
    </recommendedName>
</protein>
<dbReference type="GO" id="GO:0031369">
    <property type="term" value="F:translation initiation factor binding"/>
    <property type="evidence" value="ECO:0007669"/>
    <property type="project" value="InterPro"/>
</dbReference>
<evidence type="ECO:0000313" key="3">
    <source>
        <dbReference type="EMBL" id="WOH07019.1"/>
    </source>
</evidence>
<accession>A0AAF0XHD0</accession>
<dbReference type="InterPro" id="IPR027516">
    <property type="entry name" value="EIF3C"/>
</dbReference>
<proteinExistence type="predicted"/>
<gene>
    <name evidence="3" type="ORF">DCAR_0626448</name>
</gene>
<dbReference type="InterPro" id="IPR036388">
    <property type="entry name" value="WH-like_DNA-bd_sf"/>
</dbReference>
<feature type="compositionally biased region" description="Gly residues" evidence="1">
    <location>
        <begin position="144"/>
        <end position="154"/>
    </location>
</feature>
<dbReference type="Gene3D" id="1.10.10.10">
    <property type="entry name" value="Winged helix-like DNA-binding domain superfamily/Winged helix DNA-binding domain"/>
    <property type="match status" value="1"/>
</dbReference>
<dbReference type="AlphaFoldDB" id="A0AAF0XHD0"/>
<name>A0AAF0XHD0_DAUCS</name>
<dbReference type="Pfam" id="PF26569">
    <property type="entry name" value="EIF3CL_C"/>
    <property type="match status" value="1"/>
</dbReference>
<dbReference type="InterPro" id="IPR058999">
    <property type="entry name" value="EIF3CL_C"/>
</dbReference>
<dbReference type="Pfam" id="PF01399">
    <property type="entry name" value="PCI"/>
    <property type="match status" value="1"/>
</dbReference>
<organism evidence="3 4">
    <name type="scientific">Daucus carota subsp. sativus</name>
    <name type="common">Carrot</name>
    <dbReference type="NCBI Taxonomy" id="79200"/>
    <lineage>
        <taxon>Eukaryota</taxon>
        <taxon>Viridiplantae</taxon>
        <taxon>Streptophyta</taxon>
        <taxon>Embryophyta</taxon>
        <taxon>Tracheophyta</taxon>
        <taxon>Spermatophyta</taxon>
        <taxon>Magnoliopsida</taxon>
        <taxon>eudicotyledons</taxon>
        <taxon>Gunneridae</taxon>
        <taxon>Pentapetalae</taxon>
        <taxon>asterids</taxon>
        <taxon>campanulids</taxon>
        <taxon>Apiales</taxon>
        <taxon>Apiaceae</taxon>
        <taxon>Apioideae</taxon>
        <taxon>Scandiceae</taxon>
        <taxon>Daucinae</taxon>
        <taxon>Daucus</taxon>
        <taxon>Daucus sect. Daucus</taxon>
    </lineage>
</organism>
<dbReference type="SUPFAM" id="SSF46785">
    <property type="entry name" value="Winged helix' DNA-binding domain"/>
    <property type="match status" value="1"/>
</dbReference>
<dbReference type="GO" id="GO:0003723">
    <property type="term" value="F:RNA binding"/>
    <property type="evidence" value="ECO:0007669"/>
    <property type="project" value="InterPro"/>
</dbReference>
<keyword evidence="4" id="KW-1185">Reference proteome</keyword>
<dbReference type="PANTHER" id="PTHR13937:SF0">
    <property type="entry name" value="EUKARYOTIC TRANSLATION INITIATION FACTOR 3 SUBUNIT C-RELATED"/>
    <property type="match status" value="1"/>
</dbReference>
<feature type="compositionally biased region" description="Polar residues" evidence="1">
    <location>
        <begin position="128"/>
        <end position="143"/>
    </location>
</feature>
<evidence type="ECO:0000313" key="4">
    <source>
        <dbReference type="Proteomes" id="UP000077755"/>
    </source>
</evidence>
<dbReference type="EMBL" id="CP093348">
    <property type="protein sequence ID" value="WOH07019.1"/>
    <property type="molecule type" value="Genomic_DNA"/>
</dbReference>
<reference evidence="3" key="1">
    <citation type="journal article" date="2016" name="Nat. Genet.">
        <title>A high-quality carrot genome assembly provides new insights into carotenoid accumulation and asterid genome evolution.</title>
        <authorList>
            <person name="Iorizzo M."/>
            <person name="Ellison S."/>
            <person name="Senalik D."/>
            <person name="Zeng P."/>
            <person name="Satapoomin P."/>
            <person name="Huang J."/>
            <person name="Bowman M."/>
            <person name="Iovene M."/>
            <person name="Sanseverino W."/>
            <person name="Cavagnaro P."/>
            <person name="Yildiz M."/>
            <person name="Macko-Podgorni A."/>
            <person name="Moranska E."/>
            <person name="Grzebelus E."/>
            <person name="Grzebelus D."/>
            <person name="Ashrafi H."/>
            <person name="Zheng Z."/>
            <person name="Cheng S."/>
            <person name="Spooner D."/>
            <person name="Van Deynze A."/>
            <person name="Simon P."/>
        </authorList>
    </citation>
    <scope>NUCLEOTIDE SEQUENCE</scope>
    <source>
        <tissue evidence="3">Leaf</tissue>
    </source>
</reference>
<dbReference type="InterPro" id="IPR000717">
    <property type="entry name" value="PCI_dom"/>
</dbReference>
<dbReference type="Proteomes" id="UP000077755">
    <property type="component" value="Chromosome 6"/>
</dbReference>